<organism evidence="1 2">
    <name type="scientific">Albimonas pacifica</name>
    <dbReference type="NCBI Taxonomy" id="1114924"/>
    <lineage>
        <taxon>Bacteria</taxon>
        <taxon>Pseudomonadati</taxon>
        <taxon>Pseudomonadota</taxon>
        <taxon>Alphaproteobacteria</taxon>
        <taxon>Rhodobacterales</taxon>
        <taxon>Paracoccaceae</taxon>
        <taxon>Albimonas</taxon>
    </lineage>
</organism>
<dbReference type="PANTHER" id="PTHR35566">
    <property type="entry name" value="BLR3599 PROTEIN"/>
    <property type="match status" value="1"/>
</dbReference>
<reference evidence="1 2" key="1">
    <citation type="submission" date="2016-10" db="EMBL/GenBank/DDBJ databases">
        <authorList>
            <person name="de Groot N.N."/>
        </authorList>
    </citation>
    <scope>NUCLEOTIDE SEQUENCE [LARGE SCALE GENOMIC DNA]</scope>
    <source>
        <strain evidence="1 2">CGMCC 1.11030</strain>
    </source>
</reference>
<sequence length="447" mass="48994">MSWESKVLWSEGLFLQPHHFQQHDRYVEALVAGLASGVAPYAWGVRELTLDEALLKLGKIAVKSCTGLTQDGAVFRVPAVDEHPPALDVPEQVKNAVVYLAVPSRRHGAAEVDLSGDPRSAARYLPAEIDVADTMGRERRPFRLAVAKLRMSFALDLDDLSDQLVIPIARIIEVRPDREVVLDRAFVPACTDARAAPALHAFLRELEGMLAHRAGALAGRLTQSGAAKGVAEIADYLLLISLNRALPQIRQILGIENAHPQEIHRFLAGLAGELSSFMAADKLPDDYPAYRHHDLTNTFQPLFRALRQFLSSVLEQNAVAIPIEPRKYGVSVAQIADRRLLTSSTFVLAAKADVPAESVRRYFPSQAKLGPVEEIRQLVNSALPGIGLRPLPVAPRQIPFHAGSVYFELEADSPYWRQMTTSGGMAVHVSGEFPGLSMELWAVRNAG</sequence>
<dbReference type="OrthoDB" id="9775333at2"/>
<keyword evidence="2" id="KW-1185">Reference proteome</keyword>
<name>A0A1I3CZQ2_9RHOB</name>
<proteinExistence type="predicted"/>
<dbReference type="AlphaFoldDB" id="A0A1I3CZQ2"/>
<dbReference type="InterPro" id="IPR010263">
    <property type="entry name" value="T6SS_TssK"/>
</dbReference>
<accession>A0A1I3CZQ2</accession>
<dbReference type="STRING" id="1114924.SAMN05216258_102302"/>
<evidence type="ECO:0000313" key="2">
    <source>
        <dbReference type="Proteomes" id="UP000199377"/>
    </source>
</evidence>
<dbReference type="Pfam" id="PF05936">
    <property type="entry name" value="T6SS_VasE"/>
    <property type="match status" value="1"/>
</dbReference>
<dbReference type="PANTHER" id="PTHR35566:SF1">
    <property type="entry name" value="TYPE VI SECRETION SYSTEM BASEPLATE COMPONENT TSSK1"/>
    <property type="match status" value="1"/>
</dbReference>
<dbReference type="RefSeq" id="WP_092858246.1">
    <property type="nucleotide sequence ID" value="NZ_FOQH01000002.1"/>
</dbReference>
<dbReference type="EMBL" id="FOQH01000002">
    <property type="protein sequence ID" value="SFH79943.1"/>
    <property type="molecule type" value="Genomic_DNA"/>
</dbReference>
<protein>
    <submittedName>
        <fullName evidence="1">Type VI secretion system protein ImpJ</fullName>
    </submittedName>
</protein>
<dbReference type="Proteomes" id="UP000199377">
    <property type="component" value="Unassembled WGS sequence"/>
</dbReference>
<gene>
    <name evidence="1" type="ORF">SAMN05216258_102302</name>
</gene>
<evidence type="ECO:0000313" key="1">
    <source>
        <dbReference type="EMBL" id="SFH79943.1"/>
    </source>
</evidence>
<dbReference type="NCBIfam" id="TIGR03353">
    <property type="entry name" value="VI_chp_4"/>
    <property type="match status" value="1"/>
</dbReference>